<protein>
    <submittedName>
        <fullName evidence="2">Uncharacterized protein DUF1737</fullName>
    </submittedName>
</protein>
<feature type="region of interest" description="Disordered" evidence="1">
    <location>
        <begin position="48"/>
        <end position="74"/>
    </location>
</feature>
<reference evidence="2 3" key="1">
    <citation type="submission" date="2018-04" db="EMBL/GenBank/DDBJ databases">
        <title>Genomic Encyclopedia of Archaeal and Bacterial Type Strains, Phase II (KMG-II): from individual species to whole genera.</title>
        <authorList>
            <person name="Goeker M."/>
        </authorList>
    </citation>
    <scope>NUCLEOTIDE SEQUENCE [LARGE SCALE GENOMIC DNA]</scope>
    <source>
        <strain evidence="2 3">DSM 100162</strain>
    </source>
</reference>
<dbReference type="Proteomes" id="UP000244225">
    <property type="component" value="Unassembled WGS sequence"/>
</dbReference>
<evidence type="ECO:0000313" key="3">
    <source>
        <dbReference type="Proteomes" id="UP000244225"/>
    </source>
</evidence>
<dbReference type="RefSeq" id="WP_108210761.1">
    <property type="nucleotide sequence ID" value="NZ_QBKI01000002.1"/>
</dbReference>
<keyword evidence="3" id="KW-1185">Reference proteome</keyword>
<dbReference type="OrthoDB" id="853619at2"/>
<accession>A0A2T5YQ05</accession>
<evidence type="ECO:0000256" key="1">
    <source>
        <dbReference type="SAM" id="MobiDB-lite"/>
    </source>
</evidence>
<dbReference type="AlphaFoldDB" id="A0A2T5YQ05"/>
<gene>
    <name evidence="2" type="ORF">C8N40_102360</name>
</gene>
<evidence type="ECO:0000313" key="2">
    <source>
        <dbReference type="EMBL" id="PTX21384.1"/>
    </source>
</evidence>
<proteinExistence type="predicted"/>
<comment type="caution">
    <text evidence="2">The sequence shown here is derived from an EMBL/GenBank/DDBJ whole genome shotgun (WGS) entry which is preliminary data.</text>
</comment>
<organism evidence="2 3">
    <name type="scientific">Pontibacter mucosus</name>
    <dbReference type="NCBI Taxonomy" id="1649266"/>
    <lineage>
        <taxon>Bacteria</taxon>
        <taxon>Pseudomonadati</taxon>
        <taxon>Bacteroidota</taxon>
        <taxon>Cytophagia</taxon>
        <taxon>Cytophagales</taxon>
        <taxon>Hymenobacteraceae</taxon>
        <taxon>Pontibacter</taxon>
    </lineage>
</organism>
<name>A0A2T5YQ05_9BACT</name>
<feature type="compositionally biased region" description="Low complexity" evidence="1">
    <location>
        <begin position="53"/>
        <end position="62"/>
    </location>
</feature>
<sequence>MEYNIITAPDLEGLASEVAGFLPQGWRLKGGILEHGDGYAQQLVRHTKDRLRVQQQQQQQRRQPAKQRRTKWIE</sequence>
<feature type="compositionally biased region" description="Basic residues" evidence="1">
    <location>
        <begin position="63"/>
        <end position="74"/>
    </location>
</feature>
<dbReference type="EMBL" id="QBKI01000002">
    <property type="protein sequence ID" value="PTX21384.1"/>
    <property type="molecule type" value="Genomic_DNA"/>
</dbReference>